<dbReference type="Pfam" id="PF04717">
    <property type="entry name" value="Phage_base_V"/>
    <property type="match status" value="1"/>
</dbReference>
<dbReference type="AlphaFoldDB" id="A0A0K1EIG1"/>
<organism evidence="4 5">
    <name type="scientific">Chondromyces crocatus</name>
    <dbReference type="NCBI Taxonomy" id="52"/>
    <lineage>
        <taxon>Bacteria</taxon>
        <taxon>Pseudomonadati</taxon>
        <taxon>Myxococcota</taxon>
        <taxon>Polyangia</taxon>
        <taxon>Polyangiales</taxon>
        <taxon>Polyangiaceae</taxon>
        <taxon>Chondromyces</taxon>
    </lineage>
</organism>
<proteinExistence type="inferred from homology"/>
<reference evidence="4 5" key="1">
    <citation type="submission" date="2015-07" db="EMBL/GenBank/DDBJ databases">
        <title>Genome analysis of myxobacterium Chondromyces crocatus Cm c5 reveals a high potential for natural compound synthesis and the genetic basis for the loss of fruiting body formation.</title>
        <authorList>
            <person name="Zaburannyi N."/>
            <person name="Bunk B."/>
            <person name="Maier J."/>
            <person name="Overmann J."/>
            <person name="Mueller R."/>
        </authorList>
    </citation>
    <scope>NUCLEOTIDE SEQUENCE [LARGE SCALE GENOMIC DNA]</scope>
    <source>
        <strain evidence="4 5">Cm c5</strain>
    </source>
</reference>
<accession>A0A0K1EIG1</accession>
<dbReference type="PATRIC" id="fig|52.7.peg.5288"/>
<dbReference type="InterPro" id="IPR006533">
    <property type="entry name" value="T6SS_Vgr_RhsGE"/>
</dbReference>
<dbReference type="Pfam" id="PF05954">
    <property type="entry name" value="Phage_GPD"/>
    <property type="match status" value="1"/>
</dbReference>
<dbReference type="Gene3D" id="2.30.110.50">
    <property type="match status" value="1"/>
</dbReference>
<dbReference type="KEGG" id="ccro:CMC5_047950"/>
<dbReference type="EMBL" id="CP012159">
    <property type="protein sequence ID" value="AKT40639.1"/>
    <property type="molecule type" value="Genomic_DNA"/>
</dbReference>
<dbReference type="SUPFAM" id="SSF69279">
    <property type="entry name" value="Phage tail proteins"/>
    <property type="match status" value="2"/>
</dbReference>
<feature type="domain" description="Gp5/Type VI secretion system Vgr C-terminal trimerisation" evidence="3">
    <location>
        <begin position="507"/>
        <end position="614"/>
    </location>
</feature>
<feature type="domain" description="Gp5/Type VI secretion system Vgr protein OB-fold" evidence="2">
    <location>
        <begin position="443"/>
        <end position="493"/>
    </location>
</feature>
<dbReference type="InterPro" id="IPR037026">
    <property type="entry name" value="Vgr_OB-fold_dom_sf"/>
</dbReference>
<dbReference type="Proteomes" id="UP000067626">
    <property type="component" value="Chromosome"/>
</dbReference>
<dbReference type="RefSeq" id="WP_050432548.1">
    <property type="nucleotide sequence ID" value="NZ_CP012159.1"/>
</dbReference>
<dbReference type="Gene3D" id="3.55.50.10">
    <property type="entry name" value="Baseplate protein-like domains"/>
    <property type="match status" value="1"/>
</dbReference>
<name>A0A0K1EIG1_CHOCO</name>
<keyword evidence="5" id="KW-1185">Reference proteome</keyword>
<dbReference type="Gene3D" id="2.40.50.230">
    <property type="entry name" value="Gp5 N-terminal domain"/>
    <property type="match status" value="1"/>
</dbReference>
<dbReference type="NCBIfam" id="TIGR01646">
    <property type="entry name" value="vgr_GE"/>
    <property type="match status" value="1"/>
</dbReference>
<comment type="similarity">
    <text evidence="1">Belongs to the VgrG protein family.</text>
</comment>
<dbReference type="InterPro" id="IPR006531">
    <property type="entry name" value="Gp5/Vgr_OB"/>
</dbReference>
<sequence length="819" mass="85627">MADVDFSFACEVDRGAAGAWSHLEVVRFQGRESISELYRYELTLAVKAPHPEVDPRDLLGLRATLRIATGSVPTFKVVHGIVVEAEELFEAPDAMLYRVVLSPPWARALHRTRCRIFLDKTVEAIVDAVLQGDPRVTRRDGAEVDEDVGGPSFTPATEQYTWRVQATGRIKDARVRPFVVQYNESDFAFVSRLLEEEGISYHVENGQEACLLVLADDDGGRARIAGGPLAANVLGREVAALRLGGRLRPEGVALAEYNWKKPQLAMGVSAGEGAADALLEVHYPGGYPDGPEQGAPLALARLQRFQVEARYAVGEGAVRVLSAGSVFALEHDESTHEGEFLVTQLDVRGEQQGVLAQASNAQEKPWAARFELARRGEGARVEASHFRPALRTPKPRIQGTQTAVVTAAPGASGAEVNVGGPDGLAVGCVHVRFRWDSDTARLAKEPSSAWVRVSQVFAGPGQGAVWHPRVGDEVIVAFEEGDPDRPVVVGRLYNGANLPARVGGHESSMKSLSTPGGGTYNEIMFGDAAGSELLHVFAGKDQATDVANYRREGIAANASMIVGADNTETIGANRTESVGSNDSLSIGVNQTITIGGNSTAIIGANHTHTVGANEVNLVGGAQLVQVGGNQVETVGGVVTETYGAARITTVGGAVTEDFGSIMSVSVGGNVTESCASHALEVSAARLMAIGGNYTTVVGGASTLGVGAVLIDASAGPQDLTVSGNIVRSAPVHLTTAAFEHDIKGGKISAAGSSLSINVVSLEALGMSRSVTGVKKSKSYVSESADGFKKDGAGMIIKLAAVGMLASGVDHQGGGPDVEG</sequence>
<evidence type="ECO:0000259" key="3">
    <source>
        <dbReference type="Pfam" id="PF22178"/>
    </source>
</evidence>
<dbReference type="STRING" id="52.CMC5_047950"/>
<evidence type="ECO:0000313" key="5">
    <source>
        <dbReference type="Proteomes" id="UP000067626"/>
    </source>
</evidence>
<dbReference type="SUPFAM" id="SSF69349">
    <property type="entry name" value="Phage fibre proteins"/>
    <property type="match status" value="1"/>
</dbReference>
<dbReference type="SUPFAM" id="SSF69255">
    <property type="entry name" value="gp5 N-terminal domain-like"/>
    <property type="match status" value="1"/>
</dbReference>
<evidence type="ECO:0000313" key="4">
    <source>
        <dbReference type="EMBL" id="AKT40639.1"/>
    </source>
</evidence>
<dbReference type="InterPro" id="IPR017847">
    <property type="entry name" value="T6SS_RhsGE_Vgr_subset"/>
</dbReference>
<dbReference type="Pfam" id="PF22178">
    <property type="entry name" value="Gp5_trimer_C"/>
    <property type="match status" value="1"/>
</dbReference>
<evidence type="ECO:0000256" key="1">
    <source>
        <dbReference type="ARBA" id="ARBA00005558"/>
    </source>
</evidence>
<dbReference type="InterPro" id="IPR054030">
    <property type="entry name" value="Gp5_Vgr_C"/>
</dbReference>
<protein>
    <submittedName>
        <fullName evidence="4">Uncharacterized protein</fullName>
    </submittedName>
</protein>
<dbReference type="NCBIfam" id="TIGR03361">
    <property type="entry name" value="VI_Rhs_Vgr"/>
    <property type="match status" value="1"/>
</dbReference>
<evidence type="ECO:0000259" key="2">
    <source>
        <dbReference type="Pfam" id="PF04717"/>
    </source>
</evidence>
<dbReference type="Gene3D" id="4.10.220.110">
    <property type="match status" value="1"/>
</dbReference>
<gene>
    <name evidence="4" type="ORF">CMC5_047950</name>
</gene>